<gene>
    <name evidence="2" type="ORF">CDV31_007519</name>
</gene>
<dbReference type="AlphaFoldDB" id="A0A428U605"/>
<dbReference type="EMBL" id="NIZV01000092">
    <property type="protein sequence ID" value="RSM09779.1"/>
    <property type="molecule type" value="Genomic_DNA"/>
</dbReference>
<organism evidence="2 3">
    <name type="scientific">Fusarium ambrosium</name>
    <dbReference type="NCBI Taxonomy" id="131363"/>
    <lineage>
        <taxon>Eukaryota</taxon>
        <taxon>Fungi</taxon>
        <taxon>Dikarya</taxon>
        <taxon>Ascomycota</taxon>
        <taxon>Pezizomycotina</taxon>
        <taxon>Sordariomycetes</taxon>
        <taxon>Hypocreomycetidae</taxon>
        <taxon>Hypocreales</taxon>
        <taxon>Nectriaceae</taxon>
        <taxon>Fusarium</taxon>
        <taxon>Fusarium solani species complex</taxon>
    </lineage>
</organism>
<evidence type="ECO:0000256" key="1">
    <source>
        <dbReference type="SAM" id="MobiDB-lite"/>
    </source>
</evidence>
<keyword evidence="3" id="KW-1185">Reference proteome</keyword>
<feature type="compositionally biased region" description="Acidic residues" evidence="1">
    <location>
        <begin position="116"/>
        <end position="199"/>
    </location>
</feature>
<comment type="caution">
    <text evidence="2">The sequence shown here is derived from an EMBL/GenBank/DDBJ whole genome shotgun (WGS) entry which is preliminary data.</text>
</comment>
<name>A0A428U605_9HYPO</name>
<sequence length="570" mass="64079">MSSRQNSPSKGKGSSRASRRLQNKTPAKSVYYFLDDDEENWTDQFAKLSPGGVDSKKEGASLPTPVTGKKTGGKLFDVLLYRPTTRRSERRRPSEASPSAVQGTQRGKLPSQGDILVEEEITFGTDDNEPIVDGLVEADDDAWTPPEEADDEIDDDEITADGFVDLEDDDEALPGDRGQEEEEEEDDNDDDDDDDDADQAESSRPSKKQRVQTDETAEDWIRRCNETNPVPDSDRDLKRFQRRMKSLIDRQVHYARSDEDGTIDAWMKKQRGDREMTRGFRSLLLNMDPQTLADNVLGHMPRLTQKLLGQGPDDMDPTSLLAMPEVPGNFLHRLTYLDIPVRVGAGNIVRRPSKFVRSRVVKSIATGIDVDPSMESMIYVGSTLYRKGGWHRLQTHEKESNRGPGHSLHYGFSGQHDVVSNFRVAGVWSNPYVLQKREDVNQDVERWLPVYLEGLLMIYLGTYHRKNRLHSEKLKSLFSEASYELADKMREGLQLPDLHNHSLNRAWPLMQGVPGGMATAIRCANPACQRPTGDGETTCAEFVGRTKTLIATDGPLSDRVCGSCHQFLKK</sequence>
<evidence type="ECO:0000313" key="3">
    <source>
        <dbReference type="Proteomes" id="UP000288429"/>
    </source>
</evidence>
<feature type="region of interest" description="Disordered" evidence="1">
    <location>
        <begin position="44"/>
        <end position="237"/>
    </location>
</feature>
<feature type="region of interest" description="Disordered" evidence="1">
    <location>
        <begin position="1"/>
        <end position="26"/>
    </location>
</feature>
<reference evidence="2 3" key="1">
    <citation type="submission" date="2017-06" db="EMBL/GenBank/DDBJ databases">
        <title>Cmopartive genomic analysis of Ambrosia Fusariam Clade fungi.</title>
        <authorList>
            <person name="Stajich J.E."/>
            <person name="Carrillo J."/>
            <person name="Kijimoto T."/>
            <person name="Eskalen A."/>
            <person name="O'Donnell K."/>
            <person name="Kasson M."/>
        </authorList>
    </citation>
    <scope>NUCLEOTIDE SEQUENCE [LARGE SCALE GENOMIC DNA]</scope>
    <source>
        <strain evidence="2 3">NRRL 20438</strain>
    </source>
</reference>
<proteinExistence type="predicted"/>
<dbReference type="Proteomes" id="UP000288429">
    <property type="component" value="Unassembled WGS sequence"/>
</dbReference>
<feature type="compositionally biased region" description="Low complexity" evidence="1">
    <location>
        <begin position="7"/>
        <end position="16"/>
    </location>
</feature>
<evidence type="ECO:0000313" key="2">
    <source>
        <dbReference type="EMBL" id="RSM09779.1"/>
    </source>
</evidence>
<protein>
    <submittedName>
        <fullName evidence="2">Uncharacterized protein</fullName>
    </submittedName>
</protein>
<accession>A0A428U605</accession>